<gene>
    <name evidence="3" type="ORF">GGX14DRAFT_553638</name>
</gene>
<evidence type="ECO:0000313" key="4">
    <source>
        <dbReference type="Proteomes" id="UP001219525"/>
    </source>
</evidence>
<feature type="chain" id="PRO_5042023477" description="Apple domain-containing protein" evidence="2">
    <location>
        <begin position="22"/>
        <end position="157"/>
    </location>
</feature>
<proteinExistence type="predicted"/>
<dbReference type="Proteomes" id="UP001219525">
    <property type="component" value="Unassembled WGS sequence"/>
</dbReference>
<name>A0AAD7E6C3_9AGAR</name>
<organism evidence="3 4">
    <name type="scientific">Mycena pura</name>
    <dbReference type="NCBI Taxonomy" id="153505"/>
    <lineage>
        <taxon>Eukaryota</taxon>
        <taxon>Fungi</taxon>
        <taxon>Dikarya</taxon>
        <taxon>Basidiomycota</taxon>
        <taxon>Agaricomycotina</taxon>
        <taxon>Agaricomycetes</taxon>
        <taxon>Agaricomycetidae</taxon>
        <taxon>Agaricales</taxon>
        <taxon>Marasmiineae</taxon>
        <taxon>Mycenaceae</taxon>
        <taxon>Mycena</taxon>
    </lineage>
</organism>
<dbReference type="AlphaFoldDB" id="A0AAD7E6C3"/>
<evidence type="ECO:0000256" key="2">
    <source>
        <dbReference type="SAM" id="SignalP"/>
    </source>
</evidence>
<feature type="signal peptide" evidence="2">
    <location>
        <begin position="1"/>
        <end position="21"/>
    </location>
</feature>
<protein>
    <recommendedName>
        <fullName evidence="5">Apple domain-containing protein</fullName>
    </recommendedName>
</protein>
<accession>A0AAD7E6C3</accession>
<feature type="region of interest" description="Disordered" evidence="1">
    <location>
        <begin position="28"/>
        <end position="54"/>
    </location>
</feature>
<evidence type="ECO:0000256" key="1">
    <source>
        <dbReference type="SAM" id="MobiDB-lite"/>
    </source>
</evidence>
<dbReference type="EMBL" id="JARJCW010000001">
    <property type="protein sequence ID" value="KAJ7230152.1"/>
    <property type="molecule type" value="Genomic_DNA"/>
</dbReference>
<reference evidence="3" key="1">
    <citation type="submission" date="2023-03" db="EMBL/GenBank/DDBJ databases">
        <title>Massive genome expansion in bonnet fungi (Mycena s.s.) driven by repeated elements and novel gene families across ecological guilds.</title>
        <authorList>
            <consortium name="Lawrence Berkeley National Laboratory"/>
            <person name="Harder C.B."/>
            <person name="Miyauchi S."/>
            <person name="Viragh M."/>
            <person name="Kuo A."/>
            <person name="Thoen E."/>
            <person name="Andreopoulos B."/>
            <person name="Lu D."/>
            <person name="Skrede I."/>
            <person name="Drula E."/>
            <person name="Henrissat B."/>
            <person name="Morin E."/>
            <person name="Kohler A."/>
            <person name="Barry K."/>
            <person name="LaButti K."/>
            <person name="Morin E."/>
            <person name="Salamov A."/>
            <person name="Lipzen A."/>
            <person name="Mereny Z."/>
            <person name="Hegedus B."/>
            <person name="Baldrian P."/>
            <person name="Stursova M."/>
            <person name="Weitz H."/>
            <person name="Taylor A."/>
            <person name="Grigoriev I.V."/>
            <person name="Nagy L.G."/>
            <person name="Martin F."/>
            <person name="Kauserud H."/>
        </authorList>
    </citation>
    <scope>NUCLEOTIDE SEQUENCE</scope>
    <source>
        <strain evidence="3">9144</strain>
    </source>
</reference>
<comment type="caution">
    <text evidence="3">The sequence shown here is derived from an EMBL/GenBank/DDBJ whole genome shotgun (WGS) entry which is preliminary data.</text>
</comment>
<evidence type="ECO:0000313" key="3">
    <source>
        <dbReference type="EMBL" id="KAJ7230152.1"/>
    </source>
</evidence>
<keyword evidence="2" id="KW-0732">Signal</keyword>
<keyword evidence="4" id="KW-1185">Reference proteome</keyword>
<sequence length="157" mass="16607">MPSPARLFALAALLVSQSSRPATKICLTSPSRAPARRPRNADAPPTTNVTAVDGTLTNATVADVAGTGSTRSRDASPSVVGARGYEEVFGDAPPRQACAMSTQGTVYLTYTVVNNATYNIQACLDFCDQVDGCGTYVTVVVEVPGFHECLEFQPKRY</sequence>
<evidence type="ECO:0008006" key="5">
    <source>
        <dbReference type="Google" id="ProtNLM"/>
    </source>
</evidence>